<accession>A0A1A9UMN2</accession>
<proteinExistence type="predicted"/>
<protein>
    <submittedName>
        <fullName evidence="1">Uncharacterized protein</fullName>
    </submittedName>
</protein>
<dbReference type="Proteomes" id="UP000078200">
    <property type="component" value="Unassembled WGS sequence"/>
</dbReference>
<dbReference type="EnsemblMetazoa" id="GAUT009537-RA">
    <property type="protein sequence ID" value="GAUT009537-PA"/>
    <property type="gene ID" value="GAUT009537"/>
</dbReference>
<dbReference type="VEuPathDB" id="VectorBase:GAUT009537"/>
<evidence type="ECO:0000313" key="2">
    <source>
        <dbReference type="Proteomes" id="UP000078200"/>
    </source>
</evidence>
<dbReference type="AlphaFoldDB" id="A0A1A9UMN2"/>
<evidence type="ECO:0000313" key="1">
    <source>
        <dbReference type="EnsemblMetazoa" id="GAUT009537-PA"/>
    </source>
</evidence>
<name>A0A1A9UMN2_GLOAU</name>
<organism evidence="1 2">
    <name type="scientific">Glossina austeni</name>
    <name type="common">Savannah tsetse fly</name>
    <dbReference type="NCBI Taxonomy" id="7395"/>
    <lineage>
        <taxon>Eukaryota</taxon>
        <taxon>Metazoa</taxon>
        <taxon>Ecdysozoa</taxon>
        <taxon>Arthropoda</taxon>
        <taxon>Hexapoda</taxon>
        <taxon>Insecta</taxon>
        <taxon>Pterygota</taxon>
        <taxon>Neoptera</taxon>
        <taxon>Endopterygota</taxon>
        <taxon>Diptera</taxon>
        <taxon>Brachycera</taxon>
        <taxon>Muscomorpha</taxon>
        <taxon>Hippoboscoidea</taxon>
        <taxon>Glossinidae</taxon>
        <taxon>Glossina</taxon>
    </lineage>
</organism>
<reference evidence="1" key="1">
    <citation type="submission" date="2020-05" db="UniProtKB">
        <authorList>
            <consortium name="EnsemblMetazoa"/>
        </authorList>
    </citation>
    <scope>IDENTIFICATION</scope>
    <source>
        <strain evidence="1">TTRI</strain>
    </source>
</reference>
<sequence length="147" mass="16871">MRNFEIPLEANSGGYLLPQVRASHGSVIRKNMYTHAMKHQHIRDTDLELAAEELSLRFLLLFSKSMALELRNMIFCESTSCHLMTSKILSKNLEITARMRVSFLCTYRNKDKLTGTGAEDDVEDEQYDRACMNAMEPFTSWLTKSAI</sequence>
<keyword evidence="2" id="KW-1185">Reference proteome</keyword>